<protein>
    <submittedName>
        <fullName evidence="2">ESX-1 secretion-associated protein</fullName>
    </submittedName>
</protein>
<gene>
    <name evidence="2" type="ORF">H1R19_08635</name>
</gene>
<keyword evidence="3" id="KW-1185">Reference proteome</keyword>
<evidence type="ECO:0000313" key="3">
    <source>
        <dbReference type="Proteomes" id="UP000515663"/>
    </source>
</evidence>
<evidence type="ECO:0000256" key="1">
    <source>
        <dbReference type="SAM" id="MobiDB-lite"/>
    </source>
</evidence>
<name>A0A7D7LYQ5_9ACTN</name>
<feature type="region of interest" description="Disordered" evidence="1">
    <location>
        <begin position="1"/>
        <end position="33"/>
    </location>
</feature>
<evidence type="ECO:0000313" key="2">
    <source>
        <dbReference type="EMBL" id="QMT03159.1"/>
    </source>
</evidence>
<dbReference type="EMBL" id="CP059491">
    <property type="protein sequence ID" value="QMT03159.1"/>
    <property type="molecule type" value="Genomic_DNA"/>
</dbReference>
<proteinExistence type="predicted"/>
<dbReference type="Proteomes" id="UP000515663">
    <property type="component" value="Chromosome"/>
</dbReference>
<organism evidence="2 3">
    <name type="scientific">Gordonia jinghuaiqii</name>
    <dbReference type="NCBI Taxonomy" id="2758710"/>
    <lineage>
        <taxon>Bacteria</taxon>
        <taxon>Bacillati</taxon>
        <taxon>Actinomycetota</taxon>
        <taxon>Actinomycetes</taxon>
        <taxon>Mycobacteriales</taxon>
        <taxon>Gordoniaceae</taxon>
        <taxon>Gordonia</taxon>
    </lineage>
</organism>
<feature type="compositionally biased region" description="Pro residues" evidence="1">
    <location>
        <begin position="1"/>
        <end position="10"/>
    </location>
</feature>
<sequence>MEPARSPPRLSPMSRHPMSTPSVAPPPDRATPHRLSVEPVAMQHFSDAHRSGGQLLGGQLLGGTAHADQAALIDLGITFGMIGAEFLAAVVEFLEIHRRCLDTAAAAQQQLAVRADDAATLYAATDRTAAERELTL</sequence>
<dbReference type="GO" id="GO:0009306">
    <property type="term" value="P:protein secretion"/>
    <property type="evidence" value="ECO:0007669"/>
    <property type="project" value="InterPro"/>
</dbReference>
<dbReference type="AlphaFoldDB" id="A0A7D7LYQ5"/>
<dbReference type="InterPro" id="IPR022536">
    <property type="entry name" value="EspC"/>
</dbReference>
<reference evidence="3" key="1">
    <citation type="submission" date="2020-07" db="EMBL/GenBank/DDBJ databases">
        <title>novel species isolated from the respiratory tract of Marmot.</title>
        <authorList>
            <person name="Zhang G."/>
        </authorList>
    </citation>
    <scope>NUCLEOTIDE SEQUENCE [LARGE SCALE GENOMIC DNA]</scope>
    <source>
        <strain evidence="3">686</strain>
    </source>
</reference>
<dbReference type="Pfam" id="PF10824">
    <property type="entry name" value="T7SS_ESX_EspC"/>
    <property type="match status" value="1"/>
</dbReference>
<accession>A0A7D7LYQ5</accession>
<dbReference type="KEGG" id="gji:H1R19_08635"/>